<keyword evidence="9" id="KW-0378">Hydrolase</keyword>
<proteinExistence type="predicted"/>
<evidence type="ECO:0000256" key="1">
    <source>
        <dbReference type="ARBA" id="ARBA00004141"/>
    </source>
</evidence>
<name>A0A378US77_MYCFO</name>
<dbReference type="GO" id="GO:0005524">
    <property type="term" value="F:ATP binding"/>
    <property type="evidence" value="ECO:0007669"/>
    <property type="project" value="InterPro"/>
</dbReference>
<feature type="compositionally biased region" description="Low complexity" evidence="6">
    <location>
        <begin position="216"/>
        <end position="232"/>
    </location>
</feature>
<dbReference type="InterPro" id="IPR050835">
    <property type="entry name" value="ABC_transporter_sub-D"/>
</dbReference>
<dbReference type="GO" id="GO:0005886">
    <property type="term" value="C:plasma membrane"/>
    <property type="evidence" value="ECO:0007669"/>
    <property type="project" value="TreeGrafter"/>
</dbReference>
<evidence type="ECO:0000256" key="5">
    <source>
        <dbReference type="ARBA" id="ARBA00023136"/>
    </source>
</evidence>
<dbReference type="EMBL" id="UGQY01000002">
    <property type="protein sequence ID" value="STZ87693.1"/>
    <property type="molecule type" value="Genomic_DNA"/>
</dbReference>
<evidence type="ECO:0000313" key="10">
    <source>
        <dbReference type="Proteomes" id="UP000255389"/>
    </source>
</evidence>
<evidence type="ECO:0000256" key="2">
    <source>
        <dbReference type="ARBA" id="ARBA00022448"/>
    </source>
</evidence>
<evidence type="ECO:0000313" key="9">
    <source>
        <dbReference type="EMBL" id="STZ87693.1"/>
    </source>
</evidence>
<reference evidence="9 10" key="1">
    <citation type="submission" date="2018-06" db="EMBL/GenBank/DDBJ databases">
        <authorList>
            <consortium name="Pathogen Informatics"/>
            <person name="Doyle S."/>
        </authorList>
    </citation>
    <scope>NUCLEOTIDE SEQUENCE [LARGE SCALE GENOMIC DNA]</scope>
    <source>
        <strain evidence="9 10">NCTC1542</strain>
    </source>
</reference>
<dbReference type="EC" id="3.-.-.-" evidence="9"/>
<comment type="subcellular location">
    <subcellularLocation>
        <location evidence="1">Membrane</location>
        <topology evidence="1">Multi-pass membrane protein</topology>
    </subcellularLocation>
</comment>
<keyword evidence="3 7" id="KW-0812">Transmembrane</keyword>
<feature type="region of interest" description="Disordered" evidence="6">
    <location>
        <begin position="204"/>
        <end position="272"/>
    </location>
</feature>
<dbReference type="PANTHER" id="PTHR11384:SF59">
    <property type="entry name" value="LYSOSOMAL COBALAMIN TRANSPORTER ABCD4"/>
    <property type="match status" value="1"/>
</dbReference>
<evidence type="ECO:0000256" key="6">
    <source>
        <dbReference type="SAM" id="MobiDB-lite"/>
    </source>
</evidence>
<evidence type="ECO:0000256" key="7">
    <source>
        <dbReference type="SAM" id="Phobius"/>
    </source>
</evidence>
<dbReference type="InterPro" id="IPR011527">
    <property type="entry name" value="ABC1_TM_dom"/>
</dbReference>
<keyword evidence="5 7" id="KW-0472">Membrane</keyword>
<sequence>MNDVKPFSPSIDWSAEPLHSLWWLAQAWTITAICTLAVLILLARFTTWGRQFWAVTGAYFTGRHSIKPWLVLAAMLLSVIIGVRLSVLFSYQGNDLFTSAQVAVEGLATGNDEVRDSGIRGFWIALATFMGLAAILVTRVLIDLFMTQRFMLAWRAWLTDRLTGDWLDGRAYYRSRFIDQTIDNPDQRIQSDIDVFTAISARNPTPRTRPATAHCRSALSRRSSRSSRSLQSCGTSPVTSRCSGSRYRGRCSGRCSSMSRSPPWLPSPSAVR</sequence>
<gene>
    <name evidence="9" type="ORF">NCTC1542_02463</name>
</gene>
<feature type="transmembrane region" description="Helical" evidence="7">
    <location>
        <begin position="122"/>
        <end position="142"/>
    </location>
</feature>
<accession>A0A378US77</accession>
<protein>
    <submittedName>
        <fullName evidence="9">ABC transporter domain-containing protein</fullName>
        <ecNumber evidence="9">3.-.-.-</ecNumber>
    </submittedName>
</protein>
<feature type="transmembrane region" description="Helical" evidence="7">
    <location>
        <begin position="69"/>
        <end position="91"/>
    </location>
</feature>
<dbReference type="GO" id="GO:0016787">
    <property type="term" value="F:hydrolase activity"/>
    <property type="evidence" value="ECO:0007669"/>
    <property type="project" value="UniProtKB-KW"/>
</dbReference>
<keyword evidence="2" id="KW-0813">Transport</keyword>
<feature type="compositionally biased region" description="Low complexity" evidence="6">
    <location>
        <begin position="240"/>
        <end position="261"/>
    </location>
</feature>
<evidence type="ECO:0000259" key="8">
    <source>
        <dbReference type="Pfam" id="PF06472"/>
    </source>
</evidence>
<keyword evidence="4 7" id="KW-1133">Transmembrane helix</keyword>
<dbReference type="AlphaFoldDB" id="A0A378US77"/>
<evidence type="ECO:0000256" key="3">
    <source>
        <dbReference type="ARBA" id="ARBA00022692"/>
    </source>
</evidence>
<dbReference type="PANTHER" id="PTHR11384">
    <property type="entry name" value="ATP-BINDING CASSETTE, SUB-FAMILY D MEMBER"/>
    <property type="match status" value="1"/>
</dbReference>
<feature type="domain" description="ABC transmembrane type-1" evidence="8">
    <location>
        <begin position="58"/>
        <end position="200"/>
    </location>
</feature>
<dbReference type="Pfam" id="PF06472">
    <property type="entry name" value="ABC_membrane_2"/>
    <property type="match status" value="1"/>
</dbReference>
<dbReference type="GO" id="GO:0140359">
    <property type="term" value="F:ABC-type transporter activity"/>
    <property type="evidence" value="ECO:0007669"/>
    <property type="project" value="InterPro"/>
</dbReference>
<evidence type="ECO:0000256" key="4">
    <source>
        <dbReference type="ARBA" id="ARBA00022989"/>
    </source>
</evidence>
<feature type="transmembrane region" description="Helical" evidence="7">
    <location>
        <begin position="20"/>
        <end position="43"/>
    </location>
</feature>
<dbReference type="Proteomes" id="UP000255389">
    <property type="component" value="Unassembled WGS sequence"/>
</dbReference>
<organism evidence="9 10">
    <name type="scientific">Mycolicibacterium fortuitum</name>
    <name type="common">Mycobacterium fortuitum</name>
    <dbReference type="NCBI Taxonomy" id="1766"/>
    <lineage>
        <taxon>Bacteria</taxon>
        <taxon>Bacillati</taxon>
        <taxon>Actinomycetota</taxon>
        <taxon>Actinomycetes</taxon>
        <taxon>Mycobacteriales</taxon>
        <taxon>Mycobacteriaceae</taxon>
        <taxon>Mycolicibacterium</taxon>
    </lineage>
</organism>